<reference evidence="2" key="1">
    <citation type="journal article" date="2019" name="Mol. Phylogenet. Evol.">
        <title>Morphological evolution and classification of the red algal order Ceramiales inferred using plastid phylogenomics.</title>
        <authorList>
            <person name="Diaz-Tapia P."/>
            <person name="Pasella M.M."/>
            <person name="Verbruggen H."/>
            <person name="Maggs C.A."/>
        </authorList>
    </citation>
    <scope>NUCLEOTIDE SEQUENCE</scope>
    <source>
        <strain evidence="2">PD1141</strain>
    </source>
</reference>
<keyword evidence="1" id="KW-0812">Transmembrane</keyword>
<reference evidence="2" key="2">
    <citation type="submission" date="2019-04" db="EMBL/GenBank/DDBJ databases">
        <authorList>
            <person name="Pasella M."/>
        </authorList>
    </citation>
    <scope>NUCLEOTIDE SEQUENCE</scope>
    <source>
        <strain evidence="2">PD1141</strain>
    </source>
</reference>
<evidence type="ECO:0000256" key="1">
    <source>
        <dbReference type="SAM" id="Phobius"/>
    </source>
</evidence>
<dbReference type="Gene3D" id="3.10.20.310">
    <property type="entry name" value="membrane protein fhac"/>
    <property type="match status" value="1"/>
</dbReference>
<evidence type="ECO:0000313" key="2">
    <source>
        <dbReference type="EMBL" id="QCI08983.1"/>
    </source>
</evidence>
<name>A0A4D6WZR9_9FLOR</name>
<sequence length="713" mass="87441">MKYKIIFRIYTKVIFLVLNLYLQNIAYIYYILSLSLNFQHYYSINISNSSNLLFNIYLLYNLQEINQYTQIKKIQLRPCNNYLFKNFFLHKLKIKTKELKNLKFNKISSIHINELQKTGWLYSIKSFNIYIQREKYNVLYLKFNPLLKKIKIKNYHKLQIPKNILINLFKQQLGLPKNYKQIKQSLKKLNLWYIYRGFDYIKIDCIYKKKLNQIDIQIYEGKIKYSKLICRNIVKTKLQKKVIDKLNALIKKELNILPGDIFNTQKLEAGIIKLKNKYLINNLNYYTQYNNKELFIIIKYSLIERNKIFLYNKNIISIDSYNYLSLFQLFNKQIFYLNLLLKSILLTPKKILYSNLIYLYNYLNYKYCFSYISEYIGNCIIDMQINKILPQINIFFSLPYIKLYNNVIINFLFNIYYKIYKLNIFHIFIANSNINYNKIEKFESNLINKSYCLKLKIQYDFLNHIKLKQKIITTYNKYYRVYCYFKKYNKNIYINNKQILKFKRIRKNILRTLIYYQMSLEYYTFPYLNQVKEKQILNIEYQLLSYINRIELYKLNIIQYYSQLFKIEYQNVIKIPKIINYKHYLIICSKSNIIIGKNNDFTIFNEYYVENKNTNLILNDKKYKPLYIFKIEYQIHMNKYNIIYIFLKYIRNSYKNDIFLIDQFYYYNNKIKIVLGTRINIPIKQAPSIYIEYGINYQHKTFIHIGINSHYNE</sequence>
<organism evidence="2">
    <name type="scientific">Inkyuleea mariana</name>
    <dbReference type="NCBI Taxonomy" id="123988"/>
    <lineage>
        <taxon>Eukaryota</taxon>
        <taxon>Rhodophyta</taxon>
        <taxon>Florideophyceae</taxon>
        <taxon>Rhodymeniophycidae</taxon>
        <taxon>Ceramiales</taxon>
        <taxon>Ceramiaceae</taxon>
        <taxon>Inkyuleea</taxon>
    </lineage>
</organism>
<keyword evidence="1" id="KW-0472">Membrane</keyword>
<keyword evidence="1" id="KW-1133">Transmembrane helix</keyword>
<geneLocation type="plastid" evidence="2"/>
<feature type="transmembrane region" description="Helical" evidence="1">
    <location>
        <begin position="12"/>
        <end position="32"/>
    </location>
</feature>
<proteinExistence type="predicted"/>
<dbReference type="EMBL" id="MK814743">
    <property type="protein sequence ID" value="QCI08983.1"/>
    <property type="molecule type" value="Genomic_DNA"/>
</dbReference>
<dbReference type="AlphaFoldDB" id="A0A4D6WZR9"/>
<keyword evidence="2" id="KW-0934">Plastid</keyword>
<gene>
    <name evidence="2" type="primary">orf713</name>
</gene>
<protein>
    <recommendedName>
        <fullName evidence="3">POTRA domain-containing protein</fullName>
    </recommendedName>
</protein>
<accession>A0A4D6WZR9</accession>
<evidence type="ECO:0008006" key="3">
    <source>
        <dbReference type="Google" id="ProtNLM"/>
    </source>
</evidence>